<evidence type="ECO:0000259" key="8">
    <source>
        <dbReference type="Pfam" id="PF08281"/>
    </source>
</evidence>
<evidence type="ECO:0000259" key="7">
    <source>
        <dbReference type="Pfam" id="PF04542"/>
    </source>
</evidence>
<dbReference type="PANTHER" id="PTHR43133:SF59">
    <property type="entry name" value="ECF RNA POLYMERASE SIGMA FACTOR SIGR"/>
    <property type="match status" value="1"/>
</dbReference>
<dbReference type="InterPro" id="IPR036388">
    <property type="entry name" value="WH-like_DNA-bd_sf"/>
</dbReference>
<dbReference type="CDD" id="cd06171">
    <property type="entry name" value="Sigma70_r4"/>
    <property type="match status" value="1"/>
</dbReference>
<dbReference type="NCBIfam" id="TIGR02937">
    <property type="entry name" value="sigma70-ECF"/>
    <property type="match status" value="1"/>
</dbReference>
<gene>
    <name evidence="9" type="ORF">FIV42_08815</name>
</gene>
<reference evidence="9 10" key="1">
    <citation type="submission" date="2019-06" db="EMBL/GenBank/DDBJ databases">
        <title>Persicimonas caeni gen. nov., sp. nov., a predatory bacterium isolated from solar saltern.</title>
        <authorList>
            <person name="Wang S."/>
        </authorList>
    </citation>
    <scope>NUCLEOTIDE SEQUENCE [LARGE SCALE GENOMIC DNA]</scope>
    <source>
        <strain evidence="9 10">YN101</strain>
    </source>
</reference>
<evidence type="ECO:0000256" key="1">
    <source>
        <dbReference type="ARBA" id="ARBA00010641"/>
    </source>
</evidence>
<dbReference type="InterPro" id="IPR039425">
    <property type="entry name" value="RNA_pol_sigma-70-like"/>
</dbReference>
<sequence length="214" mass="25668">MMVFQETAMGHLDELYATALRYTKNEKDAEDLVQETFLKAYNNWDRFEQGTNCRAWLFTILTNTFINKYRRKKKEREILNADDLRPIEQYFFNREKTNFYDNPERETLHKAFSKDVKEALESLSEEFRMVVVLADLNDFSYKEIAHILDCPVGTVMSRLFRGRKMMRQALVDTAYERGIIRDREPFLYDDSNRTRRSVRKAKLKERRSDEKEVA</sequence>
<evidence type="ECO:0000256" key="6">
    <source>
        <dbReference type="RuleBase" id="RU000716"/>
    </source>
</evidence>
<dbReference type="InterPro" id="IPR013324">
    <property type="entry name" value="RNA_pol_sigma_r3/r4-like"/>
</dbReference>
<accession>A0A4Y6Q2P2</accession>
<evidence type="ECO:0000256" key="3">
    <source>
        <dbReference type="ARBA" id="ARBA00023082"/>
    </source>
</evidence>
<evidence type="ECO:0000256" key="2">
    <source>
        <dbReference type="ARBA" id="ARBA00023015"/>
    </source>
</evidence>
<evidence type="ECO:0000256" key="5">
    <source>
        <dbReference type="ARBA" id="ARBA00023163"/>
    </source>
</evidence>
<feature type="domain" description="RNA polymerase sigma factor 70 region 4 type 2" evidence="8">
    <location>
        <begin position="115"/>
        <end position="166"/>
    </location>
</feature>
<dbReference type="InterPro" id="IPR013325">
    <property type="entry name" value="RNA_pol_sigma_r2"/>
</dbReference>
<dbReference type="Gene3D" id="1.10.10.10">
    <property type="entry name" value="Winged helix-like DNA-binding domain superfamily/Winged helix DNA-binding domain"/>
    <property type="match status" value="1"/>
</dbReference>
<protein>
    <recommendedName>
        <fullName evidence="6">RNA polymerase sigma factor</fullName>
    </recommendedName>
</protein>
<keyword evidence="3 6" id="KW-0731">Sigma factor</keyword>
<dbReference type="EMBL" id="CP041186">
    <property type="protein sequence ID" value="QDG54861.1"/>
    <property type="molecule type" value="Genomic_DNA"/>
</dbReference>
<comment type="similarity">
    <text evidence="1 6">Belongs to the sigma-70 factor family. ECF subfamily.</text>
</comment>
<dbReference type="InterPro" id="IPR014284">
    <property type="entry name" value="RNA_pol_sigma-70_dom"/>
</dbReference>
<keyword evidence="2 6" id="KW-0805">Transcription regulation</keyword>
<dbReference type="Proteomes" id="UP000315995">
    <property type="component" value="Chromosome"/>
</dbReference>
<name>A0A4Y6Q2P2_PERCE</name>
<dbReference type="SUPFAM" id="SSF88659">
    <property type="entry name" value="Sigma3 and sigma4 domains of RNA polymerase sigma factors"/>
    <property type="match status" value="1"/>
</dbReference>
<dbReference type="PROSITE" id="PS01063">
    <property type="entry name" value="SIGMA70_ECF"/>
    <property type="match status" value="1"/>
</dbReference>
<dbReference type="Pfam" id="PF04542">
    <property type="entry name" value="Sigma70_r2"/>
    <property type="match status" value="1"/>
</dbReference>
<dbReference type="SUPFAM" id="SSF88946">
    <property type="entry name" value="Sigma2 domain of RNA polymerase sigma factors"/>
    <property type="match status" value="1"/>
</dbReference>
<dbReference type="OrthoDB" id="9803470at2"/>
<dbReference type="InterPro" id="IPR007627">
    <property type="entry name" value="RNA_pol_sigma70_r2"/>
</dbReference>
<evidence type="ECO:0000256" key="4">
    <source>
        <dbReference type="ARBA" id="ARBA00023125"/>
    </source>
</evidence>
<dbReference type="InterPro" id="IPR000838">
    <property type="entry name" value="RNA_pol_sigma70_ECF_CS"/>
</dbReference>
<dbReference type="Pfam" id="PF08281">
    <property type="entry name" value="Sigma70_r4_2"/>
    <property type="match status" value="1"/>
</dbReference>
<dbReference type="PANTHER" id="PTHR43133">
    <property type="entry name" value="RNA POLYMERASE ECF-TYPE SIGMA FACTO"/>
    <property type="match status" value="1"/>
</dbReference>
<proteinExistence type="inferred from homology"/>
<dbReference type="Gene3D" id="1.10.1740.10">
    <property type="match status" value="1"/>
</dbReference>
<evidence type="ECO:0000313" key="9">
    <source>
        <dbReference type="EMBL" id="QDG54861.1"/>
    </source>
</evidence>
<keyword evidence="10" id="KW-1185">Reference proteome</keyword>
<feature type="domain" description="RNA polymerase sigma-70 region 2" evidence="7">
    <location>
        <begin position="11"/>
        <end position="74"/>
    </location>
</feature>
<dbReference type="GO" id="GO:0006352">
    <property type="term" value="P:DNA-templated transcription initiation"/>
    <property type="evidence" value="ECO:0007669"/>
    <property type="project" value="InterPro"/>
</dbReference>
<keyword evidence="5 6" id="KW-0804">Transcription</keyword>
<organism evidence="9 10">
    <name type="scientific">Persicimonas caeni</name>
    <dbReference type="NCBI Taxonomy" id="2292766"/>
    <lineage>
        <taxon>Bacteria</taxon>
        <taxon>Deltaproteobacteria</taxon>
        <taxon>Bradymonadales</taxon>
        <taxon>Bradymonadaceae</taxon>
        <taxon>Persicimonas</taxon>
    </lineage>
</organism>
<accession>A0A5B8YHL7</accession>
<dbReference type="GO" id="GO:0003677">
    <property type="term" value="F:DNA binding"/>
    <property type="evidence" value="ECO:0007669"/>
    <property type="project" value="UniProtKB-KW"/>
</dbReference>
<dbReference type="AlphaFoldDB" id="A0A4Y6Q2P2"/>
<dbReference type="GO" id="GO:0016987">
    <property type="term" value="F:sigma factor activity"/>
    <property type="evidence" value="ECO:0007669"/>
    <property type="project" value="UniProtKB-KW"/>
</dbReference>
<keyword evidence="4 6" id="KW-0238">DNA-binding</keyword>
<dbReference type="InterPro" id="IPR013249">
    <property type="entry name" value="RNA_pol_sigma70_r4_t2"/>
</dbReference>
<evidence type="ECO:0000313" key="10">
    <source>
        <dbReference type="Proteomes" id="UP000315995"/>
    </source>
</evidence>